<dbReference type="RefSeq" id="WP_092673823.1">
    <property type="nucleotide sequence ID" value="NZ_FOGC01000003.1"/>
</dbReference>
<keyword evidence="2" id="KW-1185">Reference proteome</keyword>
<protein>
    <submittedName>
        <fullName evidence="1">Uncharacterized conserved protein YdgA, DUF945 family</fullName>
    </submittedName>
</protein>
<accession>A0A1H9GCE1</accession>
<dbReference type="Proteomes" id="UP000242515">
    <property type="component" value="Unassembled WGS sequence"/>
</dbReference>
<dbReference type="STRING" id="988801.SAMN05216522_103145"/>
<name>A0A1H9GCE1_9GAMM</name>
<evidence type="ECO:0000313" key="2">
    <source>
        <dbReference type="Proteomes" id="UP000242515"/>
    </source>
</evidence>
<dbReference type="Pfam" id="PF06097">
    <property type="entry name" value="DUF945"/>
    <property type="match status" value="1"/>
</dbReference>
<gene>
    <name evidence="1" type="ORF">SAMN05216522_103145</name>
</gene>
<sequence length="496" mass="54089">MKKSNVAIAVVVGIGVLWTGGAWFTGKKAEQHIDEVVAQLNEQLTQHYPEAGLVVTRQGYERHIFSSTTQFIVKSRLPADDENALLAPGDQLVFNEKISHGPLPLAQLKHFTLIPSLASIHSELANTPTVKSLFDFTKGKSPFSAETRIGYSHTTSSAIQIQPIQYNAEDSSLSSDAMNIALKTSPDNNAIVLNIDTGKVSLSFKNEADIDTEMTLNGLTVRSDSHLSKEGLRVGTQQIDAKNFLYALNHKPAVQLVGIKGHSDLDSVKNLVNGSLNYQIDKIEWQQLPLGSANLKLSLQDFSASGMKTFYDNYNQAVQKNMANISHVTNQDELQAMQNEVNAAVLQNIPALLADAPQFSIDNLTLKNDKGESQFSLKADFNDPSKAQSNGQGLSGIVDSYVKQLNASLTINKPMATQLLSVIAQSEGIPVEQAGQFAAQQIQSLSALGEMYHLTTQNPESIQSALHYASGQVTVNQDKMTLEQFIEQYLTSSNNE</sequence>
<dbReference type="EMBL" id="FOGC01000003">
    <property type="protein sequence ID" value="SEQ47448.1"/>
    <property type="molecule type" value="Genomic_DNA"/>
</dbReference>
<dbReference type="InterPro" id="IPR010352">
    <property type="entry name" value="DUF945"/>
</dbReference>
<evidence type="ECO:0000313" key="1">
    <source>
        <dbReference type="EMBL" id="SEQ47448.1"/>
    </source>
</evidence>
<dbReference type="AlphaFoldDB" id="A0A1H9GCE1"/>
<proteinExistence type="predicted"/>
<dbReference type="OrthoDB" id="5444681at2"/>
<reference evidence="2" key="1">
    <citation type="submission" date="2016-10" db="EMBL/GenBank/DDBJ databases">
        <authorList>
            <person name="Varghese N."/>
            <person name="Submissions S."/>
        </authorList>
    </citation>
    <scope>NUCLEOTIDE SEQUENCE [LARGE SCALE GENOMIC DNA]</scope>
    <source>
        <strain evidence="2">8N4</strain>
    </source>
</reference>
<organism evidence="1 2">
    <name type="scientific">Rosenbergiella nectarea</name>
    <dbReference type="NCBI Taxonomy" id="988801"/>
    <lineage>
        <taxon>Bacteria</taxon>
        <taxon>Pseudomonadati</taxon>
        <taxon>Pseudomonadota</taxon>
        <taxon>Gammaproteobacteria</taxon>
        <taxon>Enterobacterales</taxon>
        <taxon>Erwiniaceae</taxon>
        <taxon>Rosenbergiella</taxon>
    </lineage>
</organism>